<keyword evidence="4" id="KW-1185">Reference proteome</keyword>
<organism evidence="3 4">
    <name type="scientific">Leersia perrieri</name>
    <dbReference type="NCBI Taxonomy" id="77586"/>
    <lineage>
        <taxon>Eukaryota</taxon>
        <taxon>Viridiplantae</taxon>
        <taxon>Streptophyta</taxon>
        <taxon>Embryophyta</taxon>
        <taxon>Tracheophyta</taxon>
        <taxon>Spermatophyta</taxon>
        <taxon>Magnoliopsida</taxon>
        <taxon>Liliopsida</taxon>
        <taxon>Poales</taxon>
        <taxon>Poaceae</taxon>
        <taxon>BOP clade</taxon>
        <taxon>Oryzoideae</taxon>
        <taxon>Oryzeae</taxon>
        <taxon>Oryzinae</taxon>
        <taxon>Leersia</taxon>
    </lineage>
</organism>
<dbReference type="eggNOG" id="KOG0190">
    <property type="taxonomic scope" value="Eukaryota"/>
</dbReference>
<evidence type="ECO:0000313" key="4">
    <source>
        <dbReference type="Proteomes" id="UP000032180"/>
    </source>
</evidence>
<proteinExistence type="predicted"/>
<evidence type="ECO:0000256" key="2">
    <source>
        <dbReference type="SAM" id="SignalP"/>
    </source>
</evidence>
<accession>A0A0D9VH16</accession>
<reference evidence="3" key="3">
    <citation type="submission" date="2015-04" db="UniProtKB">
        <authorList>
            <consortium name="EnsemblPlants"/>
        </authorList>
    </citation>
    <scope>IDENTIFICATION</scope>
</reference>
<protein>
    <submittedName>
        <fullName evidence="3">Uncharacterized protein</fullName>
    </submittedName>
</protein>
<reference evidence="3 4" key="1">
    <citation type="submission" date="2012-08" db="EMBL/GenBank/DDBJ databases">
        <title>Oryza genome evolution.</title>
        <authorList>
            <person name="Wing R.A."/>
        </authorList>
    </citation>
    <scope>NUCLEOTIDE SEQUENCE</scope>
</reference>
<dbReference type="Gramene" id="LPERR02G16400.1">
    <property type="protein sequence ID" value="LPERR02G16400.1"/>
    <property type="gene ID" value="LPERR02G16400"/>
</dbReference>
<name>A0A0D9VH16_9ORYZ</name>
<dbReference type="Proteomes" id="UP000032180">
    <property type="component" value="Chromosome 2"/>
</dbReference>
<dbReference type="AlphaFoldDB" id="A0A0D9VH16"/>
<evidence type="ECO:0000313" key="3">
    <source>
        <dbReference type="EnsemblPlants" id="LPERR02G16400.1"/>
    </source>
</evidence>
<feature type="region of interest" description="Disordered" evidence="1">
    <location>
        <begin position="113"/>
        <end position="151"/>
    </location>
</feature>
<keyword evidence="2" id="KW-0732">Signal</keyword>
<feature type="chain" id="PRO_5002347937" evidence="2">
    <location>
        <begin position="25"/>
        <end position="151"/>
    </location>
</feature>
<dbReference type="SUPFAM" id="SSF52833">
    <property type="entry name" value="Thioredoxin-like"/>
    <property type="match status" value="1"/>
</dbReference>
<dbReference type="InterPro" id="IPR036249">
    <property type="entry name" value="Thioredoxin-like_sf"/>
</dbReference>
<dbReference type="Gene3D" id="3.40.30.10">
    <property type="entry name" value="Glutaredoxin"/>
    <property type="match status" value="1"/>
</dbReference>
<feature type="signal peptide" evidence="2">
    <location>
        <begin position="1"/>
        <end position="24"/>
    </location>
</feature>
<reference evidence="4" key="2">
    <citation type="submission" date="2013-12" db="EMBL/GenBank/DDBJ databases">
        <authorList>
            <person name="Yu Y."/>
            <person name="Lee S."/>
            <person name="de Baynast K."/>
            <person name="Wissotski M."/>
            <person name="Liu L."/>
            <person name="Talag J."/>
            <person name="Goicoechea J."/>
            <person name="Angelova A."/>
            <person name="Jetty R."/>
            <person name="Kudrna D."/>
            <person name="Golser W."/>
            <person name="Rivera L."/>
            <person name="Zhang J."/>
            <person name="Wing R."/>
        </authorList>
    </citation>
    <scope>NUCLEOTIDE SEQUENCE</scope>
</reference>
<dbReference type="CDD" id="cd02961">
    <property type="entry name" value="PDI_a_family"/>
    <property type="match status" value="1"/>
</dbReference>
<dbReference type="EnsemblPlants" id="LPERR02G16400.1">
    <property type="protein sequence ID" value="LPERR02G16400.1"/>
    <property type="gene ID" value="LPERR02G16400"/>
</dbReference>
<dbReference type="HOGENOM" id="CLU_1734113_0_0_1"/>
<dbReference type="STRING" id="77586.A0A0D9VH16"/>
<evidence type="ECO:0000256" key="1">
    <source>
        <dbReference type="SAM" id="MobiDB-lite"/>
    </source>
</evidence>
<feature type="compositionally biased region" description="Low complexity" evidence="1">
    <location>
        <begin position="141"/>
        <end position="151"/>
    </location>
</feature>
<sequence length="151" mass="16079">MANSTTFPLLLLLLLLLLVASASAESEAVLTLAGHWQLHGCGRVARLHRRPVLRSMYEVAAAALRSHDPPIVLAKVDASAGRNSALAADHGVDGSYPTIRILRARGATWQAYSGPRVASSSTSRGRPSRPPSRSPPRARRIIPSATTAWSS</sequence>